<dbReference type="AlphaFoldDB" id="A0A251XVM2"/>
<proteinExistence type="predicted"/>
<keyword evidence="2" id="KW-0472">Membrane</keyword>
<reference evidence="3 4" key="1">
    <citation type="submission" date="2016-08" db="EMBL/GenBank/DDBJ databases">
        <title>Genome sequence of Clavibacter michiganensis spp. strain CASJ009.</title>
        <authorList>
            <person name="Thapa S.P."/>
            <person name="Coaker G."/>
        </authorList>
    </citation>
    <scope>NUCLEOTIDE SEQUENCE [LARGE SCALE GENOMIC DNA]</scope>
    <source>
        <strain evidence="3">CASJ009</strain>
    </source>
</reference>
<gene>
    <name evidence="3" type="ORF">CMsap09_11525</name>
</gene>
<dbReference type="Proteomes" id="UP000195106">
    <property type="component" value="Unassembled WGS sequence"/>
</dbReference>
<sequence>MTTPSPDARFRQTTPAPRAVRLVGLVVAVLGLVVVIATGGRAVGVVVGLVLLAVGAVVGSLRIRITLESDEVEVALVPLRRIRIPYASISDCTVVDHLRPRTVGGIGVRALPGGGSAILLDAGPAVSIESADGTRHLVRSTFPREAATRIRDRAAAQPVAPAGDDAAPQGPRPGTA</sequence>
<keyword evidence="2" id="KW-0812">Transmembrane</keyword>
<feature type="transmembrane region" description="Helical" evidence="2">
    <location>
        <begin position="19"/>
        <end position="37"/>
    </location>
</feature>
<dbReference type="EMBL" id="MDHJ01000001">
    <property type="protein sequence ID" value="OUE09566.1"/>
    <property type="molecule type" value="Genomic_DNA"/>
</dbReference>
<evidence type="ECO:0000256" key="1">
    <source>
        <dbReference type="SAM" id="MobiDB-lite"/>
    </source>
</evidence>
<feature type="region of interest" description="Disordered" evidence="1">
    <location>
        <begin position="149"/>
        <end position="176"/>
    </location>
</feature>
<organism evidence="3 4">
    <name type="scientific">Clavibacter michiganensis</name>
    <dbReference type="NCBI Taxonomy" id="28447"/>
    <lineage>
        <taxon>Bacteria</taxon>
        <taxon>Bacillati</taxon>
        <taxon>Actinomycetota</taxon>
        <taxon>Actinomycetes</taxon>
        <taxon>Micrococcales</taxon>
        <taxon>Microbacteriaceae</taxon>
        <taxon>Clavibacter</taxon>
    </lineage>
</organism>
<evidence type="ECO:0000256" key="2">
    <source>
        <dbReference type="SAM" id="Phobius"/>
    </source>
</evidence>
<accession>A0A251XVM2</accession>
<keyword evidence="2" id="KW-1133">Transmembrane helix</keyword>
<feature type="compositionally biased region" description="Low complexity" evidence="1">
    <location>
        <begin position="155"/>
        <end position="176"/>
    </location>
</feature>
<protein>
    <submittedName>
        <fullName evidence="3">Uncharacterized protein</fullName>
    </submittedName>
</protein>
<comment type="caution">
    <text evidence="3">The sequence shown here is derived from an EMBL/GenBank/DDBJ whole genome shotgun (WGS) entry which is preliminary data.</text>
</comment>
<name>A0A251XVM2_9MICO</name>
<feature type="transmembrane region" description="Helical" evidence="2">
    <location>
        <begin position="43"/>
        <end position="61"/>
    </location>
</feature>
<evidence type="ECO:0000313" key="3">
    <source>
        <dbReference type="EMBL" id="OUE09566.1"/>
    </source>
</evidence>
<evidence type="ECO:0000313" key="4">
    <source>
        <dbReference type="Proteomes" id="UP000195106"/>
    </source>
</evidence>